<proteinExistence type="predicted"/>
<dbReference type="GO" id="GO:0008168">
    <property type="term" value="F:methyltransferase activity"/>
    <property type="evidence" value="ECO:0007669"/>
    <property type="project" value="UniProtKB-KW"/>
</dbReference>
<protein>
    <submittedName>
        <fullName evidence="3">S-adenosyl-l-methionine-dependent methyltransferase</fullName>
    </submittedName>
</protein>
<dbReference type="InterPro" id="IPR009061">
    <property type="entry name" value="DNA-bd_dom_put_sf"/>
</dbReference>
<dbReference type="SUPFAM" id="SSF46955">
    <property type="entry name" value="Putative DNA-binding domain"/>
    <property type="match status" value="1"/>
</dbReference>
<dbReference type="AlphaFoldDB" id="A0A4U8YVY8"/>
<dbReference type="Pfam" id="PF13649">
    <property type="entry name" value="Methyltransf_25"/>
    <property type="match status" value="1"/>
</dbReference>
<dbReference type="PRINTS" id="PR00040">
    <property type="entry name" value="HTHMERR"/>
</dbReference>
<name>A0A4U8YVY8_9BACT</name>
<dbReference type="Gene3D" id="3.40.50.150">
    <property type="entry name" value="Vaccinia Virus protein VP39"/>
    <property type="match status" value="1"/>
</dbReference>
<dbReference type="CDD" id="cd02440">
    <property type="entry name" value="AdoMet_MTases"/>
    <property type="match status" value="1"/>
</dbReference>
<dbReference type="Gene3D" id="1.10.1660.10">
    <property type="match status" value="1"/>
</dbReference>
<evidence type="ECO:0000256" key="1">
    <source>
        <dbReference type="ARBA" id="ARBA00023125"/>
    </source>
</evidence>
<keyword evidence="4" id="KW-1185">Reference proteome</keyword>
<keyword evidence="3" id="KW-0808">Transferase</keyword>
<dbReference type="InterPro" id="IPR000551">
    <property type="entry name" value="MerR-type_HTH_dom"/>
</dbReference>
<dbReference type="GO" id="GO:0003677">
    <property type="term" value="F:DNA binding"/>
    <property type="evidence" value="ECO:0007669"/>
    <property type="project" value="UniProtKB-KW"/>
</dbReference>
<gene>
    <name evidence="3" type="ORF">MSL71_32340</name>
</gene>
<dbReference type="SMART" id="SM00422">
    <property type="entry name" value="HTH_MERR"/>
    <property type="match status" value="1"/>
</dbReference>
<dbReference type="Pfam" id="PF13411">
    <property type="entry name" value="MerR_1"/>
    <property type="match status" value="1"/>
</dbReference>
<dbReference type="InterPro" id="IPR047057">
    <property type="entry name" value="MerR_fam"/>
</dbReference>
<dbReference type="SUPFAM" id="SSF53335">
    <property type="entry name" value="S-adenosyl-L-methionine-dependent methyltransferases"/>
    <property type="match status" value="1"/>
</dbReference>
<accession>A0A4U8YVY8</accession>
<dbReference type="RefSeq" id="WP_180142306.1">
    <property type="nucleotide sequence ID" value="NZ_CAADHO010000006.1"/>
</dbReference>
<dbReference type="PANTHER" id="PTHR30204">
    <property type="entry name" value="REDOX-CYCLING DRUG-SENSING TRANSCRIPTIONAL ACTIVATOR SOXR"/>
    <property type="match status" value="1"/>
</dbReference>
<reference evidence="3 4" key="1">
    <citation type="submission" date="2019-03" db="EMBL/GenBank/DDBJ databases">
        <authorList>
            <person name="Nijsse B."/>
        </authorList>
    </citation>
    <scope>NUCLEOTIDE SEQUENCE [LARGE SCALE GENOMIC DNA]</scope>
    <source>
        <strain evidence="3">Desulfoluna butyratoxydans MSL71</strain>
    </source>
</reference>
<dbReference type="PANTHER" id="PTHR30204:SF97">
    <property type="entry name" value="MERR FAMILY REGULATORY PROTEIN"/>
    <property type="match status" value="1"/>
</dbReference>
<dbReference type="InterPro" id="IPR029063">
    <property type="entry name" value="SAM-dependent_MTases_sf"/>
</dbReference>
<dbReference type="InterPro" id="IPR041698">
    <property type="entry name" value="Methyltransf_25"/>
</dbReference>
<dbReference type="Proteomes" id="UP000507962">
    <property type="component" value="Unassembled WGS sequence"/>
</dbReference>
<dbReference type="GO" id="GO:0032259">
    <property type="term" value="P:methylation"/>
    <property type="evidence" value="ECO:0007669"/>
    <property type="project" value="UniProtKB-KW"/>
</dbReference>
<dbReference type="EMBL" id="CAADHO010000006">
    <property type="protein sequence ID" value="VFQ45573.1"/>
    <property type="molecule type" value="Genomic_DNA"/>
</dbReference>
<evidence type="ECO:0000313" key="3">
    <source>
        <dbReference type="EMBL" id="VFQ45573.1"/>
    </source>
</evidence>
<keyword evidence="1" id="KW-0238">DNA-binding</keyword>
<dbReference type="GO" id="GO:0003700">
    <property type="term" value="F:DNA-binding transcription factor activity"/>
    <property type="evidence" value="ECO:0007669"/>
    <property type="project" value="InterPro"/>
</dbReference>
<keyword evidence="3" id="KW-0489">Methyltransferase</keyword>
<dbReference type="PROSITE" id="PS50937">
    <property type="entry name" value="HTH_MERR_2"/>
    <property type="match status" value="1"/>
</dbReference>
<organism evidence="3 4">
    <name type="scientific">Desulfoluna butyratoxydans</name>
    <dbReference type="NCBI Taxonomy" id="231438"/>
    <lineage>
        <taxon>Bacteria</taxon>
        <taxon>Pseudomonadati</taxon>
        <taxon>Thermodesulfobacteriota</taxon>
        <taxon>Desulfobacteria</taxon>
        <taxon>Desulfobacterales</taxon>
        <taxon>Desulfolunaceae</taxon>
        <taxon>Desulfoluna</taxon>
    </lineage>
</organism>
<feature type="domain" description="HTH merR-type" evidence="2">
    <location>
        <begin position="1"/>
        <end position="70"/>
    </location>
</feature>
<evidence type="ECO:0000313" key="4">
    <source>
        <dbReference type="Proteomes" id="UP000507962"/>
    </source>
</evidence>
<evidence type="ECO:0000259" key="2">
    <source>
        <dbReference type="PROSITE" id="PS50937"/>
    </source>
</evidence>
<sequence>MYTVSDVTKKLGISRSTLLYYERGGLVVPERDPVNGYRLYSQGALDRLVMLKQLQKAGFSLAECRHFMDGDPDMALIRERLVHLEKELVEMTVARDLLRSLYHRITGDAPPEMAPADAREWHAEFEKRSADAHAAWLRKMGFSEKEALYIRWVSRDMHDNATYVNHFFHVFEQMKRQGPGSTEATLKAFGSICHPEAIRSILDIGCGSGSASLVLAAACGAHITAVDNHQPFLDRLQGEVTRRGLEDRITPLNMSMHSLDFPENHFDLLWAEGSAYIVGVEEALSLWRPLIRDGGYLFLSDAVWLTRKPSKACQDYWRIEYPRMTDPDTRKKQAETLGYEVVDTFILPRRDWQDFYSDMKATVKKTVETFGMSRALREMTDEIVLDETHGDEYGYVCLLLQKNK</sequence>